<organism evidence="8 9">
    <name type="scientific">Phytohabitans houttuyneae</name>
    <dbReference type="NCBI Taxonomy" id="1076126"/>
    <lineage>
        <taxon>Bacteria</taxon>
        <taxon>Bacillati</taxon>
        <taxon>Actinomycetota</taxon>
        <taxon>Actinomycetes</taxon>
        <taxon>Micromonosporales</taxon>
        <taxon>Micromonosporaceae</taxon>
    </lineage>
</organism>
<dbReference type="CDD" id="cd05299">
    <property type="entry name" value="CtBP_dh"/>
    <property type="match status" value="1"/>
</dbReference>
<dbReference type="InterPro" id="IPR036291">
    <property type="entry name" value="NAD(P)-bd_dom_sf"/>
</dbReference>
<dbReference type="InterPro" id="IPR043322">
    <property type="entry name" value="CtBP"/>
</dbReference>
<dbReference type="GO" id="GO:0003714">
    <property type="term" value="F:transcription corepressor activity"/>
    <property type="evidence" value="ECO:0007669"/>
    <property type="project" value="InterPro"/>
</dbReference>
<keyword evidence="2 4" id="KW-0560">Oxidoreductase</keyword>
<name>A0A6V8KFV2_9ACTN</name>
<dbReference type="SUPFAM" id="SSF52283">
    <property type="entry name" value="Formate/glycerate dehydrogenase catalytic domain-like"/>
    <property type="match status" value="1"/>
</dbReference>
<evidence type="ECO:0000256" key="2">
    <source>
        <dbReference type="ARBA" id="ARBA00023002"/>
    </source>
</evidence>
<dbReference type="InterPro" id="IPR050418">
    <property type="entry name" value="D-iso_2-hydroxyacid_DH_PdxB"/>
</dbReference>
<dbReference type="SUPFAM" id="SSF51735">
    <property type="entry name" value="NAD(P)-binding Rossmann-fold domains"/>
    <property type="match status" value="1"/>
</dbReference>
<feature type="region of interest" description="Disordered" evidence="5">
    <location>
        <begin position="318"/>
        <end position="337"/>
    </location>
</feature>
<comment type="caution">
    <text evidence="8">The sequence shown here is derived from an EMBL/GenBank/DDBJ whole genome shotgun (WGS) entry which is preliminary data.</text>
</comment>
<feature type="domain" description="D-isomer specific 2-hydroxyacid dehydrogenase NAD-binding" evidence="7">
    <location>
        <begin position="114"/>
        <end position="295"/>
    </location>
</feature>
<evidence type="ECO:0000259" key="6">
    <source>
        <dbReference type="Pfam" id="PF00389"/>
    </source>
</evidence>
<dbReference type="GO" id="GO:0051287">
    <property type="term" value="F:NAD binding"/>
    <property type="evidence" value="ECO:0007669"/>
    <property type="project" value="InterPro"/>
</dbReference>
<dbReference type="Pfam" id="PF00389">
    <property type="entry name" value="2-Hacid_dh"/>
    <property type="match status" value="1"/>
</dbReference>
<evidence type="ECO:0000259" key="7">
    <source>
        <dbReference type="Pfam" id="PF02826"/>
    </source>
</evidence>
<dbReference type="InterPro" id="IPR006140">
    <property type="entry name" value="D-isomer_DH_NAD-bd"/>
</dbReference>
<dbReference type="Proteomes" id="UP000482800">
    <property type="component" value="Unassembled WGS sequence"/>
</dbReference>
<dbReference type="PROSITE" id="PS00671">
    <property type="entry name" value="D_2_HYDROXYACID_DH_3"/>
    <property type="match status" value="1"/>
</dbReference>
<dbReference type="PANTHER" id="PTHR43761">
    <property type="entry name" value="D-ISOMER SPECIFIC 2-HYDROXYACID DEHYDROGENASE FAMILY PROTEIN (AFU_ORTHOLOGUE AFUA_1G13630)"/>
    <property type="match status" value="1"/>
</dbReference>
<dbReference type="EMBL" id="BLPF01000002">
    <property type="protein sequence ID" value="GFJ81248.1"/>
    <property type="molecule type" value="Genomic_DNA"/>
</dbReference>
<accession>A0A6V8KFV2</accession>
<dbReference type="InterPro" id="IPR006139">
    <property type="entry name" value="D-isomer_2_OHA_DH_cat_dom"/>
</dbReference>
<dbReference type="InterPro" id="IPR029753">
    <property type="entry name" value="D-isomer_DH_CS"/>
</dbReference>
<evidence type="ECO:0000313" key="9">
    <source>
        <dbReference type="Proteomes" id="UP000482800"/>
    </source>
</evidence>
<dbReference type="RefSeq" id="WP_173060156.1">
    <property type="nucleotide sequence ID" value="NZ_BAABGO010000019.1"/>
</dbReference>
<reference evidence="8 9" key="2">
    <citation type="submission" date="2020-03" db="EMBL/GenBank/DDBJ databases">
        <authorList>
            <person name="Ichikawa N."/>
            <person name="Kimura A."/>
            <person name="Kitahashi Y."/>
            <person name="Uohara A."/>
        </authorList>
    </citation>
    <scope>NUCLEOTIDE SEQUENCE [LARGE SCALE GENOMIC DNA]</scope>
    <source>
        <strain evidence="8 9">NBRC 108639</strain>
    </source>
</reference>
<keyword evidence="9" id="KW-1185">Reference proteome</keyword>
<proteinExistence type="inferred from homology"/>
<reference evidence="8 9" key="1">
    <citation type="submission" date="2020-03" db="EMBL/GenBank/DDBJ databases">
        <title>Whole genome shotgun sequence of Phytohabitans houttuyneae NBRC 108639.</title>
        <authorList>
            <person name="Komaki H."/>
            <person name="Tamura T."/>
        </authorList>
    </citation>
    <scope>NUCLEOTIDE SEQUENCE [LARGE SCALE GENOMIC DNA]</scope>
    <source>
        <strain evidence="8 9">NBRC 108639</strain>
    </source>
</reference>
<gene>
    <name evidence="8" type="ORF">Phou_054280</name>
</gene>
<protein>
    <recommendedName>
        <fullName evidence="10">Dehydrogenase</fullName>
    </recommendedName>
</protein>
<dbReference type="Pfam" id="PF02826">
    <property type="entry name" value="2-Hacid_dh_C"/>
    <property type="match status" value="1"/>
</dbReference>
<dbReference type="Gene3D" id="3.40.50.720">
    <property type="entry name" value="NAD(P)-binding Rossmann-like Domain"/>
    <property type="match status" value="2"/>
</dbReference>
<sequence length="337" mass="36645">MTRTSRGVIMIADSDFGDVDIERGIVEGAGFTLEAHQCTSEEEIIARGRDAAGILTQYAHIGAAAMDGMPRLRVISRYGTGVDTVDVEQATRRGIQVTNAPNDWCADEVADHAIALWLAAARKISRYDAATRQGEWRWQTGAPIWRLRGRVFGLLGYGAIARLIAARAQAFGVQVWAHDPFVEADQLRIDKVRPVSLDELIRESDYLTIQAPLTTDTRHLFDDATLARMKPTAILVNTARGPIIEDAALDRALCAGTIAAAALDDLEEEPAKQAEWAPGNSLLRHPNVVVTPHAAYYSEESIQTIRTIAAGEAVRVLSGEPPRSPVNHPSARAGVTR</sequence>
<evidence type="ECO:0000256" key="1">
    <source>
        <dbReference type="ARBA" id="ARBA00005854"/>
    </source>
</evidence>
<evidence type="ECO:0000256" key="5">
    <source>
        <dbReference type="SAM" id="MobiDB-lite"/>
    </source>
</evidence>
<evidence type="ECO:0000256" key="3">
    <source>
        <dbReference type="ARBA" id="ARBA00023027"/>
    </source>
</evidence>
<keyword evidence="3" id="KW-0520">NAD</keyword>
<feature type="domain" description="D-isomer specific 2-hydroxyacid dehydrogenase catalytic" evidence="6">
    <location>
        <begin position="29"/>
        <end position="327"/>
    </location>
</feature>
<dbReference type="AlphaFoldDB" id="A0A6V8KFV2"/>
<dbReference type="PANTHER" id="PTHR43761:SF1">
    <property type="entry name" value="D-ISOMER SPECIFIC 2-HYDROXYACID DEHYDROGENASE CATALYTIC DOMAIN-CONTAINING PROTEIN-RELATED"/>
    <property type="match status" value="1"/>
</dbReference>
<evidence type="ECO:0000313" key="8">
    <source>
        <dbReference type="EMBL" id="GFJ81248.1"/>
    </source>
</evidence>
<comment type="similarity">
    <text evidence="1 4">Belongs to the D-isomer specific 2-hydroxyacid dehydrogenase family.</text>
</comment>
<evidence type="ECO:0008006" key="10">
    <source>
        <dbReference type="Google" id="ProtNLM"/>
    </source>
</evidence>
<evidence type="ECO:0000256" key="4">
    <source>
        <dbReference type="RuleBase" id="RU003719"/>
    </source>
</evidence>
<dbReference type="GO" id="GO:0016616">
    <property type="term" value="F:oxidoreductase activity, acting on the CH-OH group of donors, NAD or NADP as acceptor"/>
    <property type="evidence" value="ECO:0007669"/>
    <property type="project" value="InterPro"/>
</dbReference>